<gene>
    <name evidence="6" type="ordered locus">KSE_41390</name>
</gene>
<dbReference type="STRING" id="452652.KSE_41390"/>
<comment type="pathway">
    <text evidence="1">Amino-acid biosynthesis; L-asparagine biosynthesis; L-asparagine from L-aspartate (L-Gln route): step 1/1.</text>
</comment>
<dbReference type="HOGENOM" id="CLU_021410_1_0_11"/>
<keyword evidence="3" id="KW-0061">Asparagine biosynthesis</keyword>
<dbReference type="PATRIC" id="fig|452652.3.peg.4131"/>
<dbReference type="Pfam" id="PF00733">
    <property type="entry name" value="Asn_synthase"/>
    <property type="match status" value="1"/>
</dbReference>
<sequence length="563" mass="59544">MKWFGGMLGRPVGAPVPVGARVLWRGATVWSAGDVPVRQARGAGGLRLAVFGPCGATGTELTRLVERAEFGRIDAAAVAWSGAYTLVLDDGRGTVTVWADPAGAAPVYLSTAGNNPVWASSSLALASLVGAGPDTAWLAAHLSDPTAWVPGRSAWTGVEQLPPGYRWTATEHGTCAITPFRRELRLAWSDAVQRLREDLTDGVAIRVTDRMASSDLSGGLDSTTLAVLASKCGPVVGLTYHPKGREEGGDLDHARTVAHAFPRIRHRLMALGPEHLPFTDLGTLPLTDEPAPSAITSAQLLAQFRHLASDGIAVHLTGDGGDSLFMPPPAHLVDLARSGRLLRLARDAQTWARLYRTSPWKAVASVVGDPGATAVPMPWLTTNTLDLAASATMPHPDTSGLGHADRLLLQEARYVGRTAATENQLAAVHGITMHNPFTDTRVVESVLAAPAADRWSARRYKPMLSDAVAGLLPPSVLGRGAKGIFTADHHQGLRANQSAVLDLVDGHLAALGLLRPAALRSLLRNAALGADVPWGLIEPVLGTELWLRAAESVTRTVRWEIPA</sequence>
<dbReference type="RefSeq" id="WP_014137231.1">
    <property type="nucleotide sequence ID" value="NC_016109.1"/>
</dbReference>
<dbReference type="PANTHER" id="PTHR43284:SF1">
    <property type="entry name" value="ASPARAGINE SYNTHETASE"/>
    <property type="match status" value="1"/>
</dbReference>
<dbReference type="PANTHER" id="PTHR43284">
    <property type="entry name" value="ASPARAGINE SYNTHETASE (GLUTAMINE-HYDROLYZING)"/>
    <property type="match status" value="1"/>
</dbReference>
<reference evidence="6 7" key="1">
    <citation type="journal article" date="2010" name="DNA Res.">
        <title>Genome sequence of Kitasatospora setae NBRC 14216T: an evolutionary snapshot of the family Streptomycetaceae.</title>
        <authorList>
            <person name="Ichikawa N."/>
            <person name="Oguchi A."/>
            <person name="Ikeda H."/>
            <person name="Ishikawa J."/>
            <person name="Kitani S."/>
            <person name="Watanabe Y."/>
            <person name="Nakamura S."/>
            <person name="Katano Y."/>
            <person name="Kishi E."/>
            <person name="Sasagawa M."/>
            <person name="Ankai A."/>
            <person name="Fukui S."/>
            <person name="Hashimoto Y."/>
            <person name="Kamata S."/>
            <person name="Otoguro M."/>
            <person name="Tanikawa S."/>
            <person name="Nihira T."/>
            <person name="Horinouchi S."/>
            <person name="Ohnishi Y."/>
            <person name="Hayakawa M."/>
            <person name="Kuzuyama T."/>
            <person name="Arisawa A."/>
            <person name="Nomoto F."/>
            <person name="Miura H."/>
            <person name="Takahashi Y."/>
            <person name="Fujita N."/>
        </authorList>
    </citation>
    <scope>NUCLEOTIDE SEQUENCE [LARGE SCALE GENOMIC DNA]</scope>
    <source>
        <strain evidence="7">ATCC 33774 / DSM 43861 / JCM 3304 / KCC A-0304 / NBRC 14216 / KM-6054</strain>
    </source>
</reference>
<organism evidence="6 7">
    <name type="scientific">Kitasatospora setae (strain ATCC 33774 / DSM 43861 / JCM 3304 / KCC A-0304 / NBRC 14216 / KM-6054)</name>
    <name type="common">Streptomyces setae</name>
    <dbReference type="NCBI Taxonomy" id="452652"/>
    <lineage>
        <taxon>Bacteria</taxon>
        <taxon>Bacillati</taxon>
        <taxon>Actinomycetota</taxon>
        <taxon>Actinomycetes</taxon>
        <taxon>Kitasatosporales</taxon>
        <taxon>Streptomycetaceae</taxon>
        <taxon>Kitasatospora</taxon>
    </lineage>
</organism>
<feature type="domain" description="Asparagine synthetase" evidence="5">
    <location>
        <begin position="195"/>
        <end position="548"/>
    </location>
</feature>
<dbReference type="SUPFAM" id="SSF56235">
    <property type="entry name" value="N-terminal nucleophile aminohydrolases (Ntn hydrolases)"/>
    <property type="match status" value="1"/>
</dbReference>
<dbReference type="Gene3D" id="3.40.50.620">
    <property type="entry name" value="HUPs"/>
    <property type="match status" value="1"/>
</dbReference>
<dbReference type="Proteomes" id="UP000007076">
    <property type="component" value="Chromosome"/>
</dbReference>
<dbReference type="InterPro" id="IPR001962">
    <property type="entry name" value="Asn_synthase"/>
</dbReference>
<dbReference type="InterPro" id="IPR029055">
    <property type="entry name" value="Ntn_hydrolases_N"/>
</dbReference>
<evidence type="ECO:0000313" key="6">
    <source>
        <dbReference type="EMBL" id="BAJ29926.1"/>
    </source>
</evidence>
<protein>
    <recommendedName>
        <fullName evidence="2">asparagine synthase (glutamine-hydrolyzing)</fullName>
        <ecNumber evidence="2">6.3.5.4</ecNumber>
    </recommendedName>
</protein>
<dbReference type="CDD" id="cd01991">
    <property type="entry name" value="Asn_synthase_B_C"/>
    <property type="match status" value="1"/>
</dbReference>
<dbReference type="InterPro" id="IPR014729">
    <property type="entry name" value="Rossmann-like_a/b/a_fold"/>
</dbReference>
<evidence type="ECO:0000256" key="1">
    <source>
        <dbReference type="ARBA" id="ARBA00005187"/>
    </source>
</evidence>
<dbReference type="GO" id="GO:0006529">
    <property type="term" value="P:asparagine biosynthetic process"/>
    <property type="evidence" value="ECO:0007669"/>
    <property type="project" value="UniProtKB-KW"/>
</dbReference>
<dbReference type="KEGG" id="ksk:KSE_41390"/>
<dbReference type="Gene3D" id="3.60.20.10">
    <property type="entry name" value="Glutamine Phosphoribosylpyrophosphate, subunit 1, domain 1"/>
    <property type="match status" value="1"/>
</dbReference>
<dbReference type="SUPFAM" id="SSF52402">
    <property type="entry name" value="Adenine nucleotide alpha hydrolases-like"/>
    <property type="match status" value="1"/>
</dbReference>
<evidence type="ECO:0000259" key="5">
    <source>
        <dbReference type="Pfam" id="PF00733"/>
    </source>
</evidence>
<proteinExistence type="predicted"/>
<dbReference type="EMBL" id="AP010968">
    <property type="protein sequence ID" value="BAJ29926.1"/>
    <property type="molecule type" value="Genomic_DNA"/>
</dbReference>
<dbReference type="EC" id="6.3.5.4" evidence="2"/>
<evidence type="ECO:0000256" key="2">
    <source>
        <dbReference type="ARBA" id="ARBA00012737"/>
    </source>
</evidence>
<accession>E4NEZ0</accession>
<keyword evidence="7" id="KW-1185">Reference proteome</keyword>
<comment type="catalytic activity">
    <reaction evidence="4">
        <text>L-aspartate + L-glutamine + ATP + H2O = L-asparagine + L-glutamate + AMP + diphosphate + H(+)</text>
        <dbReference type="Rhea" id="RHEA:12228"/>
        <dbReference type="ChEBI" id="CHEBI:15377"/>
        <dbReference type="ChEBI" id="CHEBI:15378"/>
        <dbReference type="ChEBI" id="CHEBI:29985"/>
        <dbReference type="ChEBI" id="CHEBI:29991"/>
        <dbReference type="ChEBI" id="CHEBI:30616"/>
        <dbReference type="ChEBI" id="CHEBI:33019"/>
        <dbReference type="ChEBI" id="CHEBI:58048"/>
        <dbReference type="ChEBI" id="CHEBI:58359"/>
        <dbReference type="ChEBI" id="CHEBI:456215"/>
        <dbReference type="EC" id="6.3.5.4"/>
    </reaction>
</comment>
<evidence type="ECO:0000256" key="4">
    <source>
        <dbReference type="ARBA" id="ARBA00048741"/>
    </source>
</evidence>
<name>E4NEZ0_KITSK</name>
<evidence type="ECO:0000313" key="7">
    <source>
        <dbReference type="Proteomes" id="UP000007076"/>
    </source>
</evidence>
<dbReference type="NCBIfam" id="NF033561">
    <property type="entry name" value="macrolact_Ik_Al"/>
    <property type="match status" value="1"/>
</dbReference>
<dbReference type="InterPro" id="IPR051786">
    <property type="entry name" value="ASN_synthetase/amidase"/>
</dbReference>
<evidence type="ECO:0000256" key="3">
    <source>
        <dbReference type="ARBA" id="ARBA00022888"/>
    </source>
</evidence>
<keyword evidence="3" id="KW-0028">Amino-acid biosynthesis</keyword>
<dbReference type="eggNOG" id="COG0367">
    <property type="taxonomic scope" value="Bacteria"/>
</dbReference>
<dbReference type="GO" id="GO:0004066">
    <property type="term" value="F:asparagine synthase (glutamine-hydrolyzing) activity"/>
    <property type="evidence" value="ECO:0007669"/>
    <property type="project" value="UniProtKB-EC"/>
</dbReference>
<dbReference type="AlphaFoldDB" id="E4NEZ0"/>